<organism evidence="1 2">
    <name type="scientific">Marchantia polymorpha</name>
    <name type="common">Common liverwort</name>
    <name type="synonym">Marchantia aquatica</name>
    <dbReference type="NCBI Taxonomy" id="3197"/>
    <lineage>
        <taxon>Eukaryota</taxon>
        <taxon>Viridiplantae</taxon>
        <taxon>Streptophyta</taxon>
        <taxon>Embryophyta</taxon>
        <taxon>Marchantiophyta</taxon>
        <taxon>Marchantiopsida</taxon>
        <taxon>Marchantiidae</taxon>
        <taxon>Marchantiales</taxon>
        <taxon>Marchantiaceae</taxon>
        <taxon>Marchantia</taxon>
    </lineage>
</organism>
<dbReference type="Proteomes" id="UP000244005">
    <property type="component" value="Unassembled WGS sequence"/>
</dbReference>
<reference evidence="2" key="1">
    <citation type="journal article" date="2017" name="Cell">
        <title>Insights into land plant evolution garnered from the Marchantia polymorpha genome.</title>
        <authorList>
            <person name="Bowman J.L."/>
            <person name="Kohchi T."/>
            <person name="Yamato K.T."/>
            <person name="Jenkins J."/>
            <person name="Shu S."/>
            <person name="Ishizaki K."/>
            <person name="Yamaoka S."/>
            <person name="Nishihama R."/>
            <person name="Nakamura Y."/>
            <person name="Berger F."/>
            <person name="Adam C."/>
            <person name="Aki S.S."/>
            <person name="Althoff F."/>
            <person name="Araki T."/>
            <person name="Arteaga-Vazquez M.A."/>
            <person name="Balasubrmanian S."/>
            <person name="Barry K."/>
            <person name="Bauer D."/>
            <person name="Boehm C.R."/>
            <person name="Briginshaw L."/>
            <person name="Caballero-Perez J."/>
            <person name="Catarino B."/>
            <person name="Chen F."/>
            <person name="Chiyoda S."/>
            <person name="Chovatia M."/>
            <person name="Davies K.M."/>
            <person name="Delmans M."/>
            <person name="Demura T."/>
            <person name="Dierschke T."/>
            <person name="Dolan L."/>
            <person name="Dorantes-Acosta A.E."/>
            <person name="Eklund D.M."/>
            <person name="Florent S.N."/>
            <person name="Flores-Sandoval E."/>
            <person name="Fujiyama A."/>
            <person name="Fukuzawa H."/>
            <person name="Galik B."/>
            <person name="Grimanelli D."/>
            <person name="Grimwood J."/>
            <person name="Grossniklaus U."/>
            <person name="Hamada T."/>
            <person name="Haseloff J."/>
            <person name="Hetherington A.J."/>
            <person name="Higo A."/>
            <person name="Hirakawa Y."/>
            <person name="Hundley H.N."/>
            <person name="Ikeda Y."/>
            <person name="Inoue K."/>
            <person name="Inoue S.I."/>
            <person name="Ishida S."/>
            <person name="Jia Q."/>
            <person name="Kakita M."/>
            <person name="Kanazawa T."/>
            <person name="Kawai Y."/>
            <person name="Kawashima T."/>
            <person name="Kennedy M."/>
            <person name="Kinose K."/>
            <person name="Kinoshita T."/>
            <person name="Kohara Y."/>
            <person name="Koide E."/>
            <person name="Komatsu K."/>
            <person name="Kopischke S."/>
            <person name="Kubo M."/>
            <person name="Kyozuka J."/>
            <person name="Lagercrantz U."/>
            <person name="Lin S.S."/>
            <person name="Lindquist E."/>
            <person name="Lipzen A.M."/>
            <person name="Lu C.W."/>
            <person name="De Luna E."/>
            <person name="Martienssen R.A."/>
            <person name="Minamino N."/>
            <person name="Mizutani M."/>
            <person name="Mizutani M."/>
            <person name="Mochizuki N."/>
            <person name="Monte I."/>
            <person name="Mosher R."/>
            <person name="Nagasaki H."/>
            <person name="Nakagami H."/>
            <person name="Naramoto S."/>
            <person name="Nishitani K."/>
            <person name="Ohtani M."/>
            <person name="Okamoto T."/>
            <person name="Okumura M."/>
            <person name="Phillips J."/>
            <person name="Pollak B."/>
            <person name="Reinders A."/>
            <person name="Rovekamp M."/>
            <person name="Sano R."/>
            <person name="Sawa S."/>
            <person name="Schmid M.W."/>
            <person name="Shirakawa M."/>
            <person name="Solano R."/>
            <person name="Spunde A."/>
            <person name="Suetsugu N."/>
            <person name="Sugano S."/>
            <person name="Sugiyama A."/>
            <person name="Sun R."/>
            <person name="Suzuki Y."/>
            <person name="Takenaka M."/>
            <person name="Takezawa D."/>
            <person name="Tomogane H."/>
            <person name="Tsuzuki M."/>
            <person name="Ueda T."/>
            <person name="Umeda M."/>
            <person name="Ward J.M."/>
            <person name="Watanabe Y."/>
            <person name="Yazaki K."/>
            <person name="Yokoyama R."/>
            <person name="Yoshitake Y."/>
            <person name="Yotsui I."/>
            <person name="Zachgo S."/>
            <person name="Schmutz J."/>
        </authorList>
    </citation>
    <scope>NUCLEOTIDE SEQUENCE [LARGE SCALE GENOMIC DNA]</scope>
    <source>
        <strain evidence="2">Tak-1</strain>
    </source>
</reference>
<dbReference type="EMBL" id="KZ772805">
    <property type="protein sequence ID" value="PTQ29870.1"/>
    <property type="molecule type" value="Genomic_DNA"/>
</dbReference>
<evidence type="ECO:0000313" key="1">
    <source>
        <dbReference type="EMBL" id="PTQ29870.1"/>
    </source>
</evidence>
<name>A0A2R6W7P0_MARPO</name>
<sequence length="109" mass="11877">MSSEWYSNDSLRGICMGCPVLGIENMMTPLLHGDPLQRSTINLLNVYVCGAHLMQEGGAGARTGPITDVGFLADYNKQIWRFWSTSTIEALADGPLRPSQTARSARSTT</sequence>
<dbReference type="AlphaFoldDB" id="A0A2R6W7P0"/>
<protein>
    <submittedName>
        <fullName evidence="1">Uncharacterized protein</fullName>
    </submittedName>
</protein>
<proteinExistence type="predicted"/>
<gene>
    <name evidence="1" type="ORF">MARPO_0133s0019</name>
</gene>
<dbReference type="Gramene" id="Mp5g03700.1">
    <property type="protein sequence ID" value="Mp5g03700.1.cds"/>
    <property type="gene ID" value="Mp5g03700"/>
</dbReference>
<accession>A0A2R6W7P0</accession>
<keyword evidence="2" id="KW-1185">Reference proteome</keyword>
<evidence type="ECO:0000313" key="2">
    <source>
        <dbReference type="Proteomes" id="UP000244005"/>
    </source>
</evidence>